<dbReference type="GO" id="GO:0003700">
    <property type="term" value="F:DNA-binding transcription factor activity"/>
    <property type="evidence" value="ECO:0007669"/>
    <property type="project" value="TreeGrafter"/>
</dbReference>
<evidence type="ECO:0000256" key="2">
    <source>
        <dbReference type="ARBA" id="ARBA00023125"/>
    </source>
</evidence>
<evidence type="ECO:0000259" key="5">
    <source>
        <dbReference type="PROSITE" id="PS50977"/>
    </source>
</evidence>
<keyword evidence="2 4" id="KW-0238">DNA-binding</keyword>
<dbReference type="InterPro" id="IPR009057">
    <property type="entry name" value="Homeodomain-like_sf"/>
</dbReference>
<name>A0A1H4QFW5_9BACT</name>
<dbReference type="Proteomes" id="UP000182409">
    <property type="component" value="Unassembled WGS sequence"/>
</dbReference>
<dbReference type="InterPro" id="IPR050109">
    <property type="entry name" value="HTH-type_TetR-like_transc_reg"/>
</dbReference>
<feature type="domain" description="HTH tetR-type" evidence="5">
    <location>
        <begin position="9"/>
        <end position="69"/>
    </location>
</feature>
<dbReference type="PANTHER" id="PTHR30055:SF238">
    <property type="entry name" value="MYCOFACTOCIN BIOSYNTHESIS TRANSCRIPTIONAL REGULATOR MFTR-RELATED"/>
    <property type="match status" value="1"/>
</dbReference>
<sequence length="199" mass="21440">MTTVPKGRPNRKALIVEAAETLLRDRGLGGVTTRAVAEAVPCSEGAIYVHFEDRFALILEVLHASLPEMLVPLHALQGKVGKGTPEKNLVTAVEGLLRFHGRVATMLCSLMTEPKLLERFRSSLEEGGKGPDRGILTLTNYIAEEQRLGRIGADVDAKMAASSLMAGSFFHQFTQGLLGVGGKMNSRRLVRFAISASGK</sequence>
<dbReference type="GO" id="GO:0000976">
    <property type="term" value="F:transcription cis-regulatory region binding"/>
    <property type="evidence" value="ECO:0007669"/>
    <property type="project" value="TreeGrafter"/>
</dbReference>
<dbReference type="InterPro" id="IPR001647">
    <property type="entry name" value="HTH_TetR"/>
</dbReference>
<dbReference type="AlphaFoldDB" id="A0A1H4QFW5"/>
<dbReference type="SUPFAM" id="SSF46689">
    <property type="entry name" value="Homeodomain-like"/>
    <property type="match status" value="1"/>
</dbReference>
<evidence type="ECO:0000256" key="1">
    <source>
        <dbReference type="ARBA" id="ARBA00023015"/>
    </source>
</evidence>
<dbReference type="PROSITE" id="PS50977">
    <property type="entry name" value="HTH_TETR_2"/>
    <property type="match status" value="1"/>
</dbReference>
<dbReference type="RefSeq" id="WP_074654645.1">
    <property type="nucleotide sequence ID" value="NZ_FNSD01000001.1"/>
</dbReference>
<keyword evidence="1" id="KW-0805">Transcription regulation</keyword>
<dbReference type="Gene3D" id="1.10.357.10">
    <property type="entry name" value="Tetracycline Repressor, domain 2"/>
    <property type="match status" value="1"/>
</dbReference>
<organism evidence="6 7">
    <name type="scientific">Terriglobus roseus</name>
    <dbReference type="NCBI Taxonomy" id="392734"/>
    <lineage>
        <taxon>Bacteria</taxon>
        <taxon>Pseudomonadati</taxon>
        <taxon>Acidobacteriota</taxon>
        <taxon>Terriglobia</taxon>
        <taxon>Terriglobales</taxon>
        <taxon>Acidobacteriaceae</taxon>
        <taxon>Terriglobus</taxon>
    </lineage>
</organism>
<evidence type="ECO:0000313" key="7">
    <source>
        <dbReference type="Proteomes" id="UP000182409"/>
    </source>
</evidence>
<protein>
    <submittedName>
        <fullName evidence="6">Transcriptional regulator, TetR family</fullName>
    </submittedName>
</protein>
<feature type="DNA-binding region" description="H-T-H motif" evidence="4">
    <location>
        <begin position="32"/>
        <end position="51"/>
    </location>
</feature>
<dbReference type="EMBL" id="FNSD01000001">
    <property type="protein sequence ID" value="SEC18477.1"/>
    <property type="molecule type" value="Genomic_DNA"/>
</dbReference>
<dbReference type="PANTHER" id="PTHR30055">
    <property type="entry name" value="HTH-TYPE TRANSCRIPTIONAL REGULATOR RUTR"/>
    <property type="match status" value="1"/>
</dbReference>
<reference evidence="6 7" key="1">
    <citation type="submission" date="2016-10" db="EMBL/GenBank/DDBJ databases">
        <authorList>
            <person name="de Groot N.N."/>
        </authorList>
    </citation>
    <scope>NUCLEOTIDE SEQUENCE [LARGE SCALE GENOMIC DNA]</scope>
    <source>
        <strain evidence="6 7">AB35.6</strain>
    </source>
</reference>
<accession>A0A1H4QFW5</accession>
<gene>
    <name evidence="6" type="ORF">SAMN05443244_2860</name>
</gene>
<dbReference type="PRINTS" id="PR00455">
    <property type="entry name" value="HTHTETR"/>
</dbReference>
<evidence type="ECO:0000256" key="4">
    <source>
        <dbReference type="PROSITE-ProRule" id="PRU00335"/>
    </source>
</evidence>
<evidence type="ECO:0000256" key="3">
    <source>
        <dbReference type="ARBA" id="ARBA00023163"/>
    </source>
</evidence>
<dbReference type="Pfam" id="PF00440">
    <property type="entry name" value="TetR_N"/>
    <property type="match status" value="1"/>
</dbReference>
<keyword evidence="3" id="KW-0804">Transcription</keyword>
<proteinExistence type="predicted"/>
<evidence type="ECO:0000313" key="6">
    <source>
        <dbReference type="EMBL" id="SEC18477.1"/>
    </source>
</evidence>